<feature type="transmembrane region" description="Helical" evidence="9">
    <location>
        <begin position="264"/>
        <end position="285"/>
    </location>
</feature>
<dbReference type="OrthoDB" id="9799090at2"/>
<evidence type="ECO:0000256" key="5">
    <source>
        <dbReference type="ARBA" id="ARBA00023065"/>
    </source>
</evidence>
<keyword evidence="7" id="KW-0407">Ion channel</keyword>
<comment type="subcellular location">
    <subcellularLocation>
        <location evidence="1">Membrane</location>
        <topology evidence="1">Multi-pass membrane protein</topology>
    </subcellularLocation>
</comment>
<evidence type="ECO:0000313" key="11">
    <source>
        <dbReference type="EMBL" id="PIO98868.1"/>
    </source>
</evidence>
<dbReference type="AlphaFoldDB" id="A0A2G9WVY6"/>
<feature type="transmembrane region" description="Helical" evidence="9">
    <location>
        <begin position="154"/>
        <end position="178"/>
    </location>
</feature>
<evidence type="ECO:0000256" key="2">
    <source>
        <dbReference type="ARBA" id="ARBA00022448"/>
    </source>
</evidence>
<dbReference type="InterPro" id="IPR003938">
    <property type="entry name" value="K_chnl_volt-dep_EAG/ELK/ERG"/>
</dbReference>
<feature type="transmembrane region" description="Helical" evidence="9">
    <location>
        <begin position="94"/>
        <end position="113"/>
    </location>
</feature>
<dbReference type="GO" id="GO:0005249">
    <property type="term" value="F:voltage-gated potassium channel activity"/>
    <property type="evidence" value="ECO:0007669"/>
    <property type="project" value="InterPro"/>
</dbReference>
<evidence type="ECO:0000256" key="7">
    <source>
        <dbReference type="ARBA" id="ARBA00023303"/>
    </source>
</evidence>
<dbReference type="Pfam" id="PF07885">
    <property type="entry name" value="Ion_trans_2"/>
    <property type="match status" value="1"/>
</dbReference>
<feature type="domain" description="Potassium channel" evidence="10">
    <location>
        <begin position="212"/>
        <end position="284"/>
    </location>
</feature>
<evidence type="ECO:0000256" key="6">
    <source>
        <dbReference type="ARBA" id="ARBA00023136"/>
    </source>
</evidence>
<feature type="region of interest" description="Disordered" evidence="8">
    <location>
        <begin position="1"/>
        <end position="49"/>
    </location>
</feature>
<keyword evidence="12" id="KW-1185">Reference proteome</keyword>
<feature type="transmembrane region" description="Helical" evidence="9">
    <location>
        <begin position="207"/>
        <end position="227"/>
    </location>
</feature>
<dbReference type="Gene3D" id="1.10.287.70">
    <property type="match status" value="1"/>
</dbReference>
<dbReference type="PRINTS" id="PR01463">
    <property type="entry name" value="EAGCHANLFMLY"/>
</dbReference>
<gene>
    <name evidence="11" type="ORF">CJ014_12285</name>
</gene>
<evidence type="ECO:0000256" key="3">
    <source>
        <dbReference type="ARBA" id="ARBA00022692"/>
    </source>
</evidence>
<keyword evidence="5" id="KW-0406">Ion transport</keyword>
<evidence type="ECO:0000259" key="10">
    <source>
        <dbReference type="Pfam" id="PF07885"/>
    </source>
</evidence>
<keyword evidence="3 9" id="KW-0812">Transmembrane</keyword>
<evidence type="ECO:0000256" key="8">
    <source>
        <dbReference type="SAM" id="MobiDB-lite"/>
    </source>
</evidence>
<dbReference type="PANTHER" id="PTHR11537">
    <property type="entry name" value="VOLTAGE-GATED POTASSIUM CHANNEL"/>
    <property type="match status" value="1"/>
</dbReference>
<name>A0A2G9WVY6_9HYPH</name>
<keyword evidence="2" id="KW-0813">Transport</keyword>
<dbReference type="InterPro" id="IPR028325">
    <property type="entry name" value="VG_K_chnl"/>
</dbReference>
<protein>
    <submittedName>
        <fullName evidence="11">Ion transporter</fullName>
    </submittedName>
</protein>
<sequence>MAKSGGKVRSAPTISRRLRTRRPWGGAIVTTEPPVPPPGASRASTTDGPSVEALLEFRRRYAEEPEDLPPRAPWRRRLRRLYTGTDPQAVRFQWAFASVDLVIIGFFILSPVLQEWRAFLWFDYAVACLLAADLAARAAAAVSLRQWLRRPSVWVDFIVLGTLLAPLWVANLGFLRILRLWSLSQKGLFWRSLRRHGYREWEDVGRAAVNLVTCLFVITGFVYTAFARPGSGMEGWIDALYFTVATVTTTGFGDITLPGTVGKLTSIVTMIVGISLFVRLAQALFRPRKVTFRCPKCALMRHEPDAVHCKACGHLLAIPDQGDE</sequence>
<dbReference type="GO" id="GO:0008076">
    <property type="term" value="C:voltage-gated potassium channel complex"/>
    <property type="evidence" value="ECO:0007669"/>
    <property type="project" value="InterPro"/>
</dbReference>
<keyword evidence="6 9" id="KW-0472">Membrane</keyword>
<comment type="caution">
    <text evidence="11">The sequence shown here is derived from an EMBL/GenBank/DDBJ whole genome shotgun (WGS) entry which is preliminary data.</text>
</comment>
<dbReference type="EMBL" id="NQVN01000007">
    <property type="protein sequence ID" value="PIO98868.1"/>
    <property type="molecule type" value="Genomic_DNA"/>
</dbReference>
<proteinExistence type="predicted"/>
<dbReference type="SUPFAM" id="SSF81324">
    <property type="entry name" value="Voltage-gated potassium channels"/>
    <property type="match status" value="1"/>
</dbReference>
<evidence type="ECO:0000256" key="1">
    <source>
        <dbReference type="ARBA" id="ARBA00004141"/>
    </source>
</evidence>
<evidence type="ECO:0000256" key="9">
    <source>
        <dbReference type="SAM" id="Phobius"/>
    </source>
</evidence>
<organism evidence="11 12">
    <name type="scientific">Pleomorphomonas carboxyditropha</name>
    <dbReference type="NCBI Taxonomy" id="2023338"/>
    <lineage>
        <taxon>Bacteria</taxon>
        <taxon>Pseudomonadati</taxon>
        <taxon>Pseudomonadota</taxon>
        <taxon>Alphaproteobacteria</taxon>
        <taxon>Hyphomicrobiales</taxon>
        <taxon>Pleomorphomonadaceae</taxon>
        <taxon>Pleomorphomonas</taxon>
    </lineage>
</organism>
<reference evidence="11 12" key="1">
    <citation type="submission" date="2017-08" db="EMBL/GenBank/DDBJ databases">
        <title>Pleomorphomonas carboxidotrophicus sp. nov., a new mesophilic hydrogenogenic carboxidotroph.</title>
        <authorList>
            <person name="Esquivel-Elizondo S."/>
            <person name="Krajmalnik-Brown R."/>
            <person name="Maldonado J."/>
        </authorList>
    </citation>
    <scope>NUCLEOTIDE SEQUENCE [LARGE SCALE GENOMIC DNA]</scope>
    <source>
        <strain evidence="11 12">SVCO-16</strain>
    </source>
</reference>
<dbReference type="Proteomes" id="UP000231070">
    <property type="component" value="Unassembled WGS sequence"/>
</dbReference>
<keyword evidence="4 9" id="KW-1133">Transmembrane helix</keyword>
<evidence type="ECO:0000313" key="12">
    <source>
        <dbReference type="Proteomes" id="UP000231070"/>
    </source>
</evidence>
<dbReference type="GO" id="GO:0001508">
    <property type="term" value="P:action potential"/>
    <property type="evidence" value="ECO:0007669"/>
    <property type="project" value="TreeGrafter"/>
</dbReference>
<dbReference type="PANTHER" id="PTHR11537:SF254">
    <property type="entry name" value="POTASSIUM VOLTAGE-GATED CHANNEL PROTEIN SHAB"/>
    <property type="match status" value="1"/>
</dbReference>
<dbReference type="InterPro" id="IPR013099">
    <property type="entry name" value="K_chnl_dom"/>
</dbReference>
<evidence type="ECO:0000256" key="4">
    <source>
        <dbReference type="ARBA" id="ARBA00022989"/>
    </source>
</evidence>
<accession>A0A2G9WVY6</accession>